<dbReference type="AlphaFoldDB" id="R0IEF0"/>
<proteinExistence type="predicted"/>
<dbReference type="Proteomes" id="UP000016935">
    <property type="component" value="Unassembled WGS sequence"/>
</dbReference>
<dbReference type="RefSeq" id="XP_008028770.1">
    <property type="nucleotide sequence ID" value="XM_008030579.1"/>
</dbReference>
<name>R0IEF0_EXST2</name>
<accession>R0IEF0</accession>
<keyword evidence="2" id="KW-1185">Reference proteome</keyword>
<dbReference type="OrthoDB" id="47494at2759"/>
<dbReference type="STRING" id="671987.R0IEF0"/>
<protein>
    <submittedName>
        <fullName evidence="1">Uncharacterized protein</fullName>
    </submittedName>
</protein>
<reference evidence="1 2" key="1">
    <citation type="journal article" date="2012" name="PLoS Pathog.">
        <title>Diverse lifestyles and strategies of plant pathogenesis encoded in the genomes of eighteen Dothideomycetes fungi.</title>
        <authorList>
            <person name="Ohm R.A."/>
            <person name="Feau N."/>
            <person name="Henrissat B."/>
            <person name="Schoch C.L."/>
            <person name="Horwitz B.A."/>
            <person name="Barry K.W."/>
            <person name="Condon B.J."/>
            <person name="Copeland A.C."/>
            <person name="Dhillon B."/>
            <person name="Glaser F."/>
            <person name="Hesse C.N."/>
            <person name="Kosti I."/>
            <person name="LaButti K."/>
            <person name="Lindquist E.A."/>
            <person name="Lucas S."/>
            <person name="Salamov A.A."/>
            <person name="Bradshaw R.E."/>
            <person name="Ciuffetti L."/>
            <person name="Hamelin R.C."/>
            <person name="Kema G.H.J."/>
            <person name="Lawrence C."/>
            <person name="Scott J.A."/>
            <person name="Spatafora J.W."/>
            <person name="Turgeon B.G."/>
            <person name="de Wit P.J.G.M."/>
            <person name="Zhong S."/>
            <person name="Goodwin S.B."/>
            <person name="Grigoriev I.V."/>
        </authorList>
    </citation>
    <scope>NUCLEOTIDE SEQUENCE [LARGE SCALE GENOMIC DNA]</scope>
    <source>
        <strain evidence="2">28A</strain>
    </source>
</reference>
<organism evidence="1 2">
    <name type="scientific">Exserohilum turcicum (strain 28A)</name>
    <name type="common">Northern leaf blight fungus</name>
    <name type="synonym">Setosphaeria turcica</name>
    <dbReference type="NCBI Taxonomy" id="671987"/>
    <lineage>
        <taxon>Eukaryota</taxon>
        <taxon>Fungi</taxon>
        <taxon>Dikarya</taxon>
        <taxon>Ascomycota</taxon>
        <taxon>Pezizomycotina</taxon>
        <taxon>Dothideomycetes</taxon>
        <taxon>Pleosporomycetidae</taxon>
        <taxon>Pleosporales</taxon>
        <taxon>Pleosporineae</taxon>
        <taxon>Pleosporaceae</taxon>
        <taxon>Exserohilum</taxon>
    </lineage>
</organism>
<reference evidence="1 2" key="2">
    <citation type="journal article" date="2013" name="PLoS Genet.">
        <title>Comparative genome structure, secondary metabolite, and effector coding capacity across Cochliobolus pathogens.</title>
        <authorList>
            <person name="Condon B.J."/>
            <person name="Leng Y."/>
            <person name="Wu D."/>
            <person name="Bushley K.E."/>
            <person name="Ohm R.A."/>
            <person name="Otillar R."/>
            <person name="Martin J."/>
            <person name="Schackwitz W."/>
            <person name="Grimwood J."/>
            <person name="MohdZainudin N."/>
            <person name="Xue C."/>
            <person name="Wang R."/>
            <person name="Manning V.A."/>
            <person name="Dhillon B."/>
            <person name="Tu Z.J."/>
            <person name="Steffenson B.J."/>
            <person name="Salamov A."/>
            <person name="Sun H."/>
            <person name="Lowry S."/>
            <person name="LaButti K."/>
            <person name="Han J."/>
            <person name="Copeland A."/>
            <person name="Lindquist E."/>
            <person name="Barry K."/>
            <person name="Schmutz J."/>
            <person name="Baker S.E."/>
            <person name="Ciuffetti L.M."/>
            <person name="Grigoriev I.V."/>
            <person name="Zhong S."/>
            <person name="Turgeon B.G."/>
        </authorList>
    </citation>
    <scope>NUCLEOTIDE SEQUENCE [LARGE SCALE GENOMIC DNA]</scope>
    <source>
        <strain evidence="2">28A</strain>
    </source>
</reference>
<dbReference type="HOGENOM" id="CLU_1620096_0_0_1"/>
<gene>
    <name evidence="1" type="ORF">SETTUDRAFT_22353</name>
</gene>
<dbReference type="GeneID" id="19402540"/>
<evidence type="ECO:0000313" key="2">
    <source>
        <dbReference type="Proteomes" id="UP000016935"/>
    </source>
</evidence>
<dbReference type="EMBL" id="KB908833">
    <property type="protein sequence ID" value="EOA83655.1"/>
    <property type="molecule type" value="Genomic_DNA"/>
</dbReference>
<dbReference type="Gene3D" id="3.50.50.60">
    <property type="entry name" value="FAD/NAD(P)-binding domain"/>
    <property type="match status" value="1"/>
</dbReference>
<sequence length="164" mass="18795">MDYGIMSYEKTDKRVPLVFTADSTPYTYKPREIDVDRWRGSRSAAVQRRRQRLQYWLARFTSQTSTTLATRTSLIYSATTTRVRPLYDKMSESQATFWKITCFSLNGIPEWPNDTRVTVVGDANAVHAMTPVGGSGAKLQYVRDSALLVLVDRLITETWDRGDR</sequence>
<dbReference type="InterPro" id="IPR036188">
    <property type="entry name" value="FAD/NAD-bd_sf"/>
</dbReference>
<evidence type="ECO:0000313" key="1">
    <source>
        <dbReference type="EMBL" id="EOA83655.1"/>
    </source>
</evidence>